<name>A0A286TFT5_BIFBI</name>
<feature type="transmembrane region" description="Helical" evidence="6">
    <location>
        <begin position="12"/>
        <end position="31"/>
    </location>
</feature>
<dbReference type="Pfam" id="PF07690">
    <property type="entry name" value="MFS_1"/>
    <property type="match status" value="1"/>
</dbReference>
<dbReference type="GO" id="GO:0022857">
    <property type="term" value="F:transmembrane transporter activity"/>
    <property type="evidence" value="ECO:0007669"/>
    <property type="project" value="InterPro"/>
</dbReference>
<dbReference type="AlphaFoldDB" id="A0A286TFT5"/>
<evidence type="ECO:0000256" key="2">
    <source>
        <dbReference type="ARBA" id="ARBA00022475"/>
    </source>
</evidence>
<comment type="subcellular location">
    <subcellularLocation>
        <location evidence="1">Cell membrane</location>
        <topology evidence="1">Multi-pass membrane protein</topology>
    </subcellularLocation>
</comment>
<organism evidence="7 8">
    <name type="scientific">Bifidobacterium bifidum LMG 13195</name>
    <dbReference type="NCBI Taxonomy" id="1207542"/>
    <lineage>
        <taxon>Bacteria</taxon>
        <taxon>Bacillati</taxon>
        <taxon>Actinomycetota</taxon>
        <taxon>Actinomycetes</taxon>
        <taxon>Bifidobacteriales</taxon>
        <taxon>Bifidobacteriaceae</taxon>
        <taxon>Bifidobacterium</taxon>
    </lineage>
</organism>
<dbReference type="PANTHER" id="PTHR23513:SF6">
    <property type="entry name" value="MAJOR FACILITATOR SUPERFAMILY ASSOCIATED DOMAIN-CONTAINING PROTEIN"/>
    <property type="match status" value="1"/>
</dbReference>
<evidence type="ECO:0000256" key="1">
    <source>
        <dbReference type="ARBA" id="ARBA00004651"/>
    </source>
</evidence>
<feature type="transmembrane region" description="Helical" evidence="6">
    <location>
        <begin position="266"/>
        <end position="285"/>
    </location>
</feature>
<evidence type="ECO:0000256" key="5">
    <source>
        <dbReference type="ARBA" id="ARBA00023136"/>
    </source>
</evidence>
<dbReference type="InterPro" id="IPR036259">
    <property type="entry name" value="MFS_trans_sf"/>
</dbReference>
<keyword evidence="2" id="KW-1003">Cell membrane</keyword>
<evidence type="ECO:0000256" key="6">
    <source>
        <dbReference type="SAM" id="Phobius"/>
    </source>
</evidence>
<keyword evidence="5 6" id="KW-0472">Membrane</keyword>
<dbReference type="InterPro" id="IPR011701">
    <property type="entry name" value="MFS"/>
</dbReference>
<reference evidence="7 8" key="1">
    <citation type="journal article" date="2017" name="Biosci. Biotechnol. Biochem.">
        <title>Identification and characterization of a sulfoglycosidase from Bifidobacterium bifidum implicated in mucin glycan utilization.</title>
        <authorList>
            <person name="Katoh T."/>
            <person name="Maeshibu T."/>
            <person name="Kikkawa K."/>
            <person name="Gotoh A."/>
            <person name="Tomabechi Y."/>
            <person name="Nakamura M."/>
            <person name="Liao W.-H."/>
            <person name="Yamaguchi M."/>
            <person name="Ashida H."/>
            <person name="Yamamoto K."/>
            <person name="Katayama T."/>
        </authorList>
    </citation>
    <scope>NUCLEOTIDE SEQUENCE [LARGE SCALE GENOMIC DNA]</scope>
    <source>
        <strain evidence="7 8">JCM 7004</strain>
    </source>
</reference>
<proteinExistence type="predicted"/>
<dbReference type="Proteomes" id="UP000262177">
    <property type="component" value="Chromosome"/>
</dbReference>
<dbReference type="SUPFAM" id="SSF103473">
    <property type="entry name" value="MFS general substrate transporter"/>
    <property type="match status" value="2"/>
</dbReference>
<evidence type="ECO:0000256" key="3">
    <source>
        <dbReference type="ARBA" id="ARBA00022692"/>
    </source>
</evidence>
<dbReference type="GO" id="GO:0005886">
    <property type="term" value="C:plasma membrane"/>
    <property type="evidence" value="ECO:0007669"/>
    <property type="project" value="UniProtKB-SubCell"/>
</dbReference>
<protein>
    <submittedName>
        <fullName evidence="7">Major facilitator superfamily protein</fullName>
    </submittedName>
</protein>
<keyword evidence="3 6" id="KW-0812">Transmembrane</keyword>
<dbReference type="Gene3D" id="1.20.1250.20">
    <property type="entry name" value="MFS general substrate transporter like domains"/>
    <property type="match status" value="2"/>
</dbReference>
<evidence type="ECO:0000313" key="7">
    <source>
        <dbReference type="EMBL" id="BBA49139.1"/>
    </source>
</evidence>
<keyword evidence="4 6" id="KW-1133">Transmembrane helix</keyword>
<dbReference type="EMBL" id="AP018131">
    <property type="protein sequence ID" value="BBA49139.1"/>
    <property type="molecule type" value="Genomic_DNA"/>
</dbReference>
<feature type="transmembrane region" description="Helical" evidence="6">
    <location>
        <begin position="37"/>
        <end position="62"/>
    </location>
</feature>
<evidence type="ECO:0000313" key="8">
    <source>
        <dbReference type="Proteomes" id="UP000262177"/>
    </source>
</evidence>
<gene>
    <name evidence="7" type="ORF">BBJK_03198</name>
</gene>
<accession>A0A286TFT5</accession>
<sequence>MMHCIGRQTVEQTLSLFGSSVVQYAIFWYLVLRSNSGMVMTVAMVAASLPQAIVSVFGGVWADRWNRKLSVMLPDAVIAAVTICLSASMAVGWGDTGLILVVLVIRSVGGGIQTPAVQSFIPQIAPEAWLLRVNAINGTLQTAISIASPAIAAALVNLMPLWMIMLVDVSTAIVGIGFVALIRLDDARLRRPGESSDDAPARHIDFGFVVLSNSADRLAAPTYALMQKESDVSLQGRVLGLLTSVSAFGVPAGMLVFGPLADVVDVRLLFVVGGLMTVPIGAYVMRSARRNRVAE</sequence>
<evidence type="ECO:0000256" key="4">
    <source>
        <dbReference type="ARBA" id="ARBA00022989"/>
    </source>
</evidence>
<feature type="transmembrane region" description="Helical" evidence="6">
    <location>
        <begin position="69"/>
        <end position="91"/>
    </location>
</feature>
<dbReference type="PANTHER" id="PTHR23513">
    <property type="entry name" value="INTEGRAL MEMBRANE EFFLUX PROTEIN-RELATED"/>
    <property type="match status" value="1"/>
</dbReference>
<feature type="transmembrane region" description="Helical" evidence="6">
    <location>
        <begin position="238"/>
        <end position="260"/>
    </location>
</feature>
<feature type="transmembrane region" description="Helical" evidence="6">
    <location>
        <begin position="161"/>
        <end position="182"/>
    </location>
</feature>